<feature type="region of interest" description="Disordered" evidence="1">
    <location>
        <begin position="77"/>
        <end position="97"/>
    </location>
</feature>
<name>A0A851HZ53_9GAMM</name>
<keyword evidence="4" id="KW-1185">Reference proteome</keyword>
<accession>A0A851HZ53</accession>
<evidence type="ECO:0008006" key="5">
    <source>
        <dbReference type="Google" id="ProtNLM"/>
    </source>
</evidence>
<feature type="signal peptide" evidence="2">
    <location>
        <begin position="1"/>
        <end position="19"/>
    </location>
</feature>
<keyword evidence="2" id="KW-0732">Signal</keyword>
<organism evidence="3 4">
    <name type="scientific">Marinobacter adhaerens</name>
    <dbReference type="NCBI Taxonomy" id="1033846"/>
    <lineage>
        <taxon>Bacteria</taxon>
        <taxon>Pseudomonadati</taxon>
        <taxon>Pseudomonadota</taxon>
        <taxon>Gammaproteobacteria</taxon>
        <taxon>Pseudomonadales</taxon>
        <taxon>Marinobacteraceae</taxon>
        <taxon>Marinobacter</taxon>
    </lineage>
</organism>
<protein>
    <recommendedName>
        <fullName evidence="5">Secreted protein</fullName>
    </recommendedName>
</protein>
<evidence type="ECO:0000313" key="4">
    <source>
        <dbReference type="Proteomes" id="UP000536442"/>
    </source>
</evidence>
<feature type="chain" id="PRO_5032559565" description="Secreted protein" evidence="2">
    <location>
        <begin position="20"/>
        <end position="97"/>
    </location>
</feature>
<evidence type="ECO:0000256" key="1">
    <source>
        <dbReference type="SAM" id="MobiDB-lite"/>
    </source>
</evidence>
<evidence type="ECO:0000256" key="2">
    <source>
        <dbReference type="SAM" id="SignalP"/>
    </source>
</evidence>
<dbReference type="Proteomes" id="UP000536442">
    <property type="component" value="Unassembled WGS sequence"/>
</dbReference>
<dbReference type="EMBL" id="JABEVQ010000003">
    <property type="protein sequence ID" value="NWN91218.1"/>
    <property type="molecule type" value="Genomic_DNA"/>
</dbReference>
<dbReference type="AlphaFoldDB" id="A0A851HZ53"/>
<gene>
    <name evidence="3" type="ORF">HLV39_06900</name>
</gene>
<comment type="caution">
    <text evidence="3">The sequence shown here is derived from an EMBL/GenBank/DDBJ whole genome shotgun (WGS) entry which is preliminary data.</text>
</comment>
<evidence type="ECO:0000313" key="3">
    <source>
        <dbReference type="EMBL" id="NWN91218.1"/>
    </source>
</evidence>
<dbReference type="PROSITE" id="PS51257">
    <property type="entry name" value="PROKAR_LIPOPROTEIN"/>
    <property type="match status" value="1"/>
</dbReference>
<sequence length="97" mass="10015">MNKLTLGALVMFLTLGLAACSSEDNEGADFDQAADNAAEIADDAGDSVEETYEEATGQDEGAVGEMKEGVENAGEELGEAADEAGDSVEEGYNEMTN</sequence>
<proteinExistence type="predicted"/>
<reference evidence="3 4" key="1">
    <citation type="submission" date="2020-03" db="EMBL/GenBank/DDBJ databases">
        <title>Metagenomic, metatranscriptomic, and metabolomic analyses revealed the key microbes and metabolic features during the fermentation of ganjang, Korean traditional soy sauce.</title>
        <authorList>
            <person name="Chun B.H."/>
            <person name="Jeon C.O."/>
        </authorList>
    </citation>
    <scope>NUCLEOTIDE SEQUENCE [LARGE SCALE GENOMIC DNA]</scope>
    <source>
        <strain evidence="3 4">KG14</strain>
    </source>
</reference>